<name>A0AA86SFX5_9FABA</name>
<dbReference type="AlphaFoldDB" id="A0AA86SFX5"/>
<organism evidence="1 2">
    <name type="scientific">Sphenostylis stenocarpa</name>
    <dbReference type="NCBI Taxonomy" id="92480"/>
    <lineage>
        <taxon>Eukaryota</taxon>
        <taxon>Viridiplantae</taxon>
        <taxon>Streptophyta</taxon>
        <taxon>Embryophyta</taxon>
        <taxon>Tracheophyta</taxon>
        <taxon>Spermatophyta</taxon>
        <taxon>Magnoliopsida</taxon>
        <taxon>eudicotyledons</taxon>
        <taxon>Gunneridae</taxon>
        <taxon>Pentapetalae</taxon>
        <taxon>rosids</taxon>
        <taxon>fabids</taxon>
        <taxon>Fabales</taxon>
        <taxon>Fabaceae</taxon>
        <taxon>Papilionoideae</taxon>
        <taxon>50 kb inversion clade</taxon>
        <taxon>NPAAA clade</taxon>
        <taxon>indigoferoid/millettioid clade</taxon>
        <taxon>Phaseoleae</taxon>
        <taxon>Sphenostylis</taxon>
    </lineage>
</organism>
<reference evidence="1" key="1">
    <citation type="submission" date="2023-10" db="EMBL/GenBank/DDBJ databases">
        <authorList>
            <person name="Domelevo Entfellner J.-B."/>
        </authorList>
    </citation>
    <scope>NUCLEOTIDE SEQUENCE</scope>
</reference>
<dbReference type="EMBL" id="OY731402">
    <property type="protein sequence ID" value="CAJ1957147.1"/>
    <property type="molecule type" value="Genomic_DNA"/>
</dbReference>
<proteinExistence type="predicted"/>
<accession>A0AA86SFX5</accession>
<dbReference type="Proteomes" id="UP001189624">
    <property type="component" value="Chromosome 5"/>
</dbReference>
<dbReference type="Gramene" id="rna-AYBTSS11_LOCUS17043">
    <property type="protein sequence ID" value="CAJ1957147.1"/>
    <property type="gene ID" value="gene-AYBTSS11_LOCUS17043"/>
</dbReference>
<keyword evidence="2" id="KW-1185">Reference proteome</keyword>
<evidence type="ECO:0000313" key="2">
    <source>
        <dbReference type="Proteomes" id="UP001189624"/>
    </source>
</evidence>
<sequence length="53" mass="6211">YPTWIIRAVMLLALEGSPHKWPRVAQPSHIKLAFTLGFLTKERCKFPILKYDE</sequence>
<gene>
    <name evidence="1" type="ORF">AYBTSS11_LOCUS17043</name>
</gene>
<feature type="non-terminal residue" evidence="1">
    <location>
        <position position="1"/>
    </location>
</feature>
<protein>
    <submittedName>
        <fullName evidence="1">Uncharacterized protein</fullName>
    </submittedName>
</protein>
<evidence type="ECO:0000313" key="1">
    <source>
        <dbReference type="EMBL" id="CAJ1957147.1"/>
    </source>
</evidence>